<organism evidence="1 2">
    <name type="scientific">Prevotella pectinovora</name>
    <dbReference type="NCBI Taxonomy" id="1602169"/>
    <lineage>
        <taxon>Bacteria</taxon>
        <taxon>Pseudomonadati</taxon>
        <taxon>Bacteroidota</taxon>
        <taxon>Bacteroidia</taxon>
        <taxon>Bacteroidales</taxon>
        <taxon>Prevotellaceae</taxon>
        <taxon>Prevotella</taxon>
    </lineage>
</organism>
<evidence type="ECO:0000313" key="2">
    <source>
        <dbReference type="Proteomes" id="UP000032046"/>
    </source>
</evidence>
<dbReference type="STRING" id="1602171.ST44_04565"/>
<dbReference type="AlphaFoldDB" id="A0A0D0IWV3"/>
<proteinExistence type="predicted"/>
<accession>A0A0D0IWV3</accession>
<keyword evidence="2" id="KW-1185">Reference proteome</keyword>
<dbReference type="EMBL" id="JXQK01000046">
    <property type="protein sequence ID" value="KIP63190.1"/>
    <property type="molecule type" value="Genomic_DNA"/>
</dbReference>
<gene>
    <name evidence="1" type="ORF">ST44_04565</name>
</gene>
<protein>
    <submittedName>
        <fullName evidence="1">Uncharacterized protein</fullName>
    </submittedName>
</protein>
<sequence>MLRLADGLLRLADGLLRLGDRLVDNPIIELSASLYFAYIQRVMSKLEDMADFFTYIQLF</sequence>
<comment type="caution">
    <text evidence="1">The sequence shown here is derived from an EMBL/GenBank/DDBJ whole genome shotgun (WGS) entry which is preliminary data.</text>
</comment>
<dbReference type="Proteomes" id="UP000032046">
    <property type="component" value="Unassembled WGS sequence"/>
</dbReference>
<reference evidence="1 2" key="1">
    <citation type="submission" date="2015-01" db="EMBL/GenBank/DDBJ databases">
        <title>Comparative genomics of non-oral Prevotella species.</title>
        <authorList>
            <person name="Accetto T."/>
            <person name="Nograsek B."/>
            <person name="Avgustin G."/>
        </authorList>
    </citation>
    <scope>NUCLEOTIDE SEQUENCE [LARGE SCALE GENOMIC DNA]</scope>
    <source>
        <strain evidence="1 2">P5-119</strain>
    </source>
</reference>
<evidence type="ECO:0000313" key="1">
    <source>
        <dbReference type="EMBL" id="KIP63190.1"/>
    </source>
</evidence>
<name>A0A0D0IWV3_9BACT</name>